<dbReference type="AlphaFoldDB" id="A0A8B0MCB8"/>
<evidence type="ECO:0000313" key="9">
    <source>
        <dbReference type="EMBL" id="QTW43720.1"/>
    </source>
</evidence>
<name>A0A8B0MCB8_EURAF</name>
<evidence type="ECO:0000256" key="3">
    <source>
        <dbReference type="ARBA" id="ARBA00022448"/>
    </source>
</evidence>
<evidence type="ECO:0000256" key="5">
    <source>
        <dbReference type="ARBA" id="ARBA00022989"/>
    </source>
</evidence>
<dbReference type="OrthoDB" id="66620at2759"/>
<feature type="transmembrane region" description="Helical" evidence="7">
    <location>
        <begin position="399"/>
        <end position="417"/>
    </location>
</feature>
<feature type="transmembrane region" description="Helical" evidence="7">
    <location>
        <begin position="479"/>
        <end position="502"/>
    </location>
</feature>
<reference evidence="9" key="2">
    <citation type="journal article" name="Mar. Pollut. Bull.">
        <title>The genome of the European estuarine calanoid copepod Eurytemora affinis: Potential use in molecular ecotoxicology.</title>
        <authorList>
            <person name="Choi B.S."/>
            <person name="Kim D.H."/>
            <person name="Kim M.S."/>
            <person name="Park J.C."/>
            <person name="Lee Y.H."/>
            <person name="Kim H.J."/>
            <person name="Jeong C.B."/>
            <person name="Hagiwara A."/>
            <person name="Souissi S."/>
            <person name="Lee J.S."/>
        </authorList>
    </citation>
    <scope>NUCLEOTIDE SEQUENCE</scope>
</reference>
<feature type="transmembrane region" description="Helical" evidence="7">
    <location>
        <begin position="567"/>
        <end position="591"/>
    </location>
</feature>
<dbReference type="InterPro" id="IPR027417">
    <property type="entry name" value="P-loop_NTPase"/>
</dbReference>
<evidence type="ECO:0000256" key="7">
    <source>
        <dbReference type="SAM" id="Phobius"/>
    </source>
</evidence>
<dbReference type="GO" id="GO:0043190">
    <property type="term" value="C:ATP-binding cassette (ABC) transporter complex"/>
    <property type="evidence" value="ECO:0007669"/>
    <property type="project" value="TreeGrafter"/>
</dbReference>
<dbReference type="EMBL" id="MW149420">
    <property type="protein sequence ID" value="QTW43720.1"/>
    <property type="molecule type" value="mRNA"/>
</dbReference>
<evidence type="ECO:0000259" key="8">
    <source>
        <dbReference type="PROSITE" id="PS50893"/>
    </source>
</evidence>
<dbReference type="GO" id="GO:0005524">
    <property type="term" value="F:ATP binding"/>
    <property type="evidence" value="ECO:0007669"/>
    <property type="project" value="InterPro"/>
</dbReference>
<proteinExistence type="evidence at transcript level"/>
<dbReference type="PROSITE" id="PS50893">
    <property type="entry name" value="ABC_TRANSPORTER_2"/>
    <property type="match status" value="1"/>
</dbReference>
<dbReference type="PANTHER" id="PTHR48041">
    <property type="entry name" value="ABC TRANSPORTER G FAMILY MEMBER 28"/>
    <property type="match status" value="1"/>
</dbReference>
<evidence type="ECO:0000256" key="6">
    <source>
        <dbReference type="ARBA" id="ARBA00023136"/>
    </source>
</evidence>
<dbReference type="InterPro" id="IPR050352">
    <property type="entry name" value="ABCG_transporters"/>
</dbReference>
<dbReference type="Gene3D" id="3.40.50.300">
    <property type="entry name" value="P-loop containing nucleotide triphosphate hydrolases"/>
    <property type="match status" value="1"/>
</dbReference>
<evidence type="ECO:0000256" key="4">
    <source>
        <dbReference type="ARBA" id="ARBA00022692"/>
    </source>
</evidence>
<dbReference type="Pfam" id="PF00005">
    <property type="entry name" value="ABC_tran"/>
    <property type="match status" value="1"/>
</dbReference>
<protein>
    <submittedName>
        <fullName evidence="9">ABCG5-1</fullName>
    </submittedName>
</protein>
<keyword evidence="4 7" id="KW-0812">Transmembrane</keyword>
<keyword evidence="5 7" id="KW-1133">Transmembrane helix</keyword>
<feature type="transmembrane region" description="Helical" evidence="7">
    <location>
        <begin position="541"/>
        <end position="560"/>
    </location>
</feature>
<evidence type="ECO:0000256" key="2">
    <source>
        <dbReference type="ARBA" id="ARBA00005814"/>
    </source>
</evidence>
<comment type="subcellular location">
    <subcellularLocation>
        <location evidence="1">Membrane</location>
        <topology evidence="1">Multi-pass membrane protein</topology>
    </subcellularLocation>
</comment>
<evidence type="ECO:0000256" key="1">
    <source>
        <dbReference type="ARBA" id="ARBA00004141"/>
    </source>
</evidence>
<dbReference type="FunFam" id="3.40.50.300:FF:001473">
    <property type="entry name" value="ATP-binding cassette transporter"/>
    <property type="match status" value="1"/>
</dbReference>
<dbReference type="GO" id="GO:0016887">
    <property type="term" value="F:ATP hydrolysis activity"/>
    <property type="evidence" value="ECO:0007669"/>
    <property type="project" value="InterPro"/>
</dbReference>
<feature type="transmembrane region" description="Helical" evidence="7">
    <location>
        <begin position="437"/>
        <end position="458"/>
    </location>
</feature>
<dbReference type="SUPFAM" id="SSF52540">
    <property type="entry name" value="P-loop containing nucleoside triphosphate hydrolases"/>
    <property type="match status" value="1"/>
</dbReference>
<organism evidence="9">
    <name type="scientific">Eurytemora affinis</name>
    <name type="common">Copepod</name>
    <name type="synonym">Temora affinis</name>
    <dbReference type="NCBI Taxonomy" id="88015"/>
    <lineage>
        <taxon>Eukaryota</taxon>
        <taxon>Metazoa</taxon>
        <taxon>Ecdysozoa</taxon>
        <taxon>Arthropoda</taxon>
        <taxon>Crustacea</taxon>
        <taxon>Multicrustacea</taxon>
        <taxon>Hexanauplia</taxon>
        <taxon>Copepoda</taxon>
        <taxon>Calanoida</taxon>
        <taxon>Temoridae</taxon>
        <taxon>Eurytemora</taxon>
    </lineage>
</organism>
<feature type="domain" description="ABC transporter" evidence="8">
    <location>
        <begin position="52"/>
        <end position="301"/>
    </location>
</feature>
<dbReference type="InterPro" id="IPR003439">
    <property type="entry name" value="ABC_transporter-like_ATP-bd"/>
</dbReference>
<accession>A0A8B0MCB8</accession>
<reference evidence="9" key="1">
    <citation type="submission" date="2020-10" db="EMBL/GenBank/DDBJ databases">
        <authorList>
            <person name="Kim D.-H."/>
        </authorList>
    </citation>
    <scope>NUCLEOTIDE SEQUENCE</scope>
</reference>
<dbReference type="GO" id="GO:0042626">
    <property type="term" value="F:ATPase-coupled transmembrane transporter activity"/>
    <property type="evidence" value="ECO:0007669"/>
    <property type="project" value="TreeGrafter"/>
</dbReference>
<keyword evidence="6 7" id="KW-0472">Membrane</keyword>
<dbReference type="PANTHER" id="PTHR48041:SF113">
    <property type="entry name" value="ATP-BINDING CASSETTE SUB-FAMILY G MEMBER 5"/>
    <property type="match status" value="1"/>
</dbReference>
<comment type="similarity">
    <text evidence="2">Belongs to the ABC transporter superfamily. ABCG family. Eye pigment precursor importer (TC 3.A.1.204) subfamily.</text>
</comment>
<feature type="transmembrane region" description="Helical" evidence="7">
    <location>
        <begin position="692"/>
        <end position="714"/>
    </location>
</feature>
<sequence length="720" mass="81659">MTRNEYFSSNRGKILEFSGTVCSEAPRQPPGLKTTAPQRWRLEAMMTAEYILELGNVFHSGQVEPGTCLQKLVGSVRTGVILKDVSLEVHGGELTAVLGSKGSGKRALLEVISRRAQGPTRGQILLNGAPMSMRLFQENCGYVTQKCDLLPGLSVYQTLRYAANLTIGKKVSGYVKESRVKVVLADLALTQVSNRPVSSLTTPEYRRLCIGVQLVRDPILLLLDEPTWDLDPLNTYFIVSILSHHAKKYNRIIMLTMEKPRSDIFPFLDRVTYLCLGDVVYTGATRLMLDYFRSIGFPCPELENPLMYYLCLSTVDRRSRERFIESNNQISALVEKFKLEGGPYRKYAGPAVDVENYETQQKVPLTAYGKPGYFSILHNLIWRFWDLHNPLRISGLKTIFLNFLLLPSFFFLLWIFYFHAHNNTKEYQRSFVTKNGLIFNSLAGVYFMSIISTVETFGKLRTRYYQESREGLYSGPTFLLSYFISSIPVSAITSFLASLILFRGLKSEMICTGEESSTCSRLSTYTYTQIQDLENYTTENAWYPDFLLYWLAIWACSLLSQQQTVSVLLIVKSSYSAGLVSVFLSIVYLTLGSCTVRSHTGLPELIYHLTYITQARYSGAILNRLEFYDKKSLVGLGWRNETTGQEFPCIKDSYGVVCRYINGTHYLGEKYSYPGTTLEQLLEPWTNTAINFAFPAALGVINLVLYLVPLPAFIKAKFRE</sequence>
<keyword evidence="3" id="KW-0813">Transport</keyword>